<keyword evidence="1" id="KW-0472">Membrane</keyword>
<feature type="transmembrane region" description="Helical" evidence="1">
    <location>
        <begin position="133"/>
        <end position="151"/>
    </location>
</feature>
<feature type="transmembrane region" description="Helical" evidence="1">
    <location>
        <begin position="39"/>
        <end position="57"/>
    </location>
</feature>
<dbReference type="OrthoDB" id="6196651at2"/>
<keyword evidence="3" id="KW-1185">Reference proteome</keyword>
<comment type="caution">
    <text evidence="2">The sequence shown here is derived from an EMBL/GenBank/DDBJ whole genome shotgun (WGS) entry which is preliminary data.</text>
</comment>
<dbReference type="AlphaFoldDB" id="A0A4Y8UJE2"/>
<keyword evidence="1" id="KW-1133">Transmembrane helix</keyword>
<proteinExistence type="predicted"/>
<feature type="transmembrane region" description="Helical" evidence="1">
    <location>
        <begin position="63"/>
        <end position="80"/>
    </location>
</feature>
<name>A0A4Y8UJE2_9GAMM</name>
<sequence>MPEMTLVGWFHTALGALSIAAGLYSLARHRVIRASNRSGALFLLCTLVTALSALTIFQNGGFNIAHLLAVMTLLAVAVGWSAEYRRLGGRYAIYLQAMSYSATFLFHMIPAITDGLRRLPIGDPVVSEINDPLLLGFYQLFLLCYLLGVALQWRWLRRTASVQPAG</sequence>
<evidence type="ECO:0000256" key="1">
    <source>
        <dbReference type="SAM" id="Phobius"/>
    </source>
</evidence>
<feature type="transmembrane region" description="Helical" evidence="1">
    <location>
        <begin position="92"/>
        <end position="113"/>
    </location>
</feature>
<evidence type="ECO:0008006" key="4">
    <source>
        <dbReference type="Google" id="ProtNLM"/>
    </source>
</evidence>
<protein>
    <recommendedName>
        <fullName evidence="4">DUF2306 domain-containing protein</fullName>
    </recommendedName>
</protein>
<keyword evidence="1" id="KW-0812">Transmembrane</keyword>
<dbReference type="EMBL" id="SPIA01000001">
    <property type="protein sequence ID" value="TFH68926.1"/>
    <property type="molecule type" value="Genomic_DNA"/>
</dbReference>
<dbReference type="Proteomes" id="UP000298133">
    <property type="component" value="Unassembled WGS sequence"/>
</dbReference>
<accession>A0A4Y8UJE2</accession>
<gene>
    <name evidence="2" type="ORF">E3W66_02980</name>
</gene>
<evidence type="ECO:0000313" key="3">
    <source>
        <dbReference type="Proteomes" id="UP000298133"/>
    </source>
</evidence>
<organism evidence="2 3">
    <name type="scientific">Gammaproteobacteria bacterium LSUCC0057</name>
    <dbReference type="NCBI Taxonomy" id="2559237"/>
    <lineage>
        <taxon>Bacteria</taxon>
        <taxon>Pseudomonadati</taxon>
        <taxon>Pseudomonadota</taxon>
        <taxon>Gammaproteobacteria</taxon>
        <taxon>Cellvibrionales</taxon>
        <taxon>Porticoccaceae</taxon>
        <taxon>SAR92 clade</taxon>
    </lineage>
</organism>
<evidence type="ECO:0000313" key="2">
    <source>
        <dbReference type="EMBL" id="TFH68926.1"/>
    </source>
</evidence>
<feature type="transmembrane region" description="Helical" evidence="1">
    <location>
        <begin position="6"/>
        <end position="27"/>
    </location>
</feature>
<reference evidence="2 3" key="1">
    <citation type="submission" date="2019-03" db="EMBL/GenBank/DDBJ databases">
        <title>Draft genome of Gammaproteobacteria bacterium LSUCC0057, a member of the SAR92 clade.</title>
        <authorList>
            <person name="Lanclos V.C."/>
            <person name="Doiron C."/>
            <person name="Henson M.W."/>
            <person name="Thrash J.C."/>
        </authorList>
    </citation>
    <scope>NUCLEOTIDE SEQUENCE [LARGE SCALE GENOMIC DNA]</scope>
    <source>
        <strain evidence="2 3">LSUCC0057</strain>
    </source>
</reference>